<dbReference type="EMBL" id="JAPFFF010000008">
    <property type="protein sequence ID" value="KAK8884763.1"/>
    <property type="molecule type" value="Genomic_DNA"/>
</dbReference>
<reference evidence="1 2" key="1">
    <citation type="submission" date="2024-04" db="EMBL/GenBank/DDBJ databases">
        <title>Tritrichomonas musculus Genome.</title>
        <authorList>
            <person name="Alves-Ferreira E."/>
            <person name="Grigg M."/>
            <person name="Lorenzi H."/>
            <person name="Galac M."/>
        </authorList>
    </citation>
    <scope>NUCLEOTIDE SEQUENCE [LARGE SCALE GENOMIC DNA]</scope>
    <source>
        <strain evidence="1 2">EAF2021</strain>
    </source>
</reference>
<gene>
    <name evidence="1" type="ORF">M9Y10_043883</name>
</gene>
<organism evidence="1 2">
    <name type="scientific">Tritrichomonas musculus</name>
    <dbReference type="NCBI Taxonomy" id="1915356"/>
    <lineage>
        <taxon>Eukaryota</taxon>
        <taxon>Metamonada</taxon>
        <taxon>Parabasalia</taxon>
        <taxon>Tritrichomonadida</taxon>
        <taxon>Tritrichomonadidae</taxon>
        <taxon>Tritrichomonas</taxon>
    </lineage>
</organism>
<proteinExistence type="predicted"/>
<name>A0ABR2K1Y5_9EUKA</name>
<protein>
    <recommendedName>
        <fullName evidence="3">HECT domain-containing protein</fullName>
    </recommendedName>
</protein>
<evidence type="ECO:0008006" key="3">
    <source>
        <dbReference type="Google" id="ProtNLM"/>
    </source>
</evidence>
<keyword evidence="2" id="KW-1185">Reference proteome</keyword>
<sequence>MNQQFHSAFYFLSKLPDKYFESLRYLCQNNVLLADFILPQIDYEKLLVFFRSVQENFYKSEIPLILRWSIHCFSDRFADSTFNENDYKDLYLFFLNQVNDDSLNEILSIIKESKKDIILKDSPEIRNMGFYLLLFKESYPALFSVFRPKFDRLISIITPDYLLEILGIPSLSLFKECPQKTIDSYDFEPHSIIEVLDETCEPNILNSIQNRIVDLFQYPNNYPDIPNSDAQSFLNTSIRKKTHIFDVLANLFYESLNDFQLENVPMLMRVSPVVVPYLILAYQPLIYQNFDKYYRLIAASLPKSPAQKIQELMQKDYQIIKLINFLSGKELTIKDLLDHTLPYHLQFVLHQKQLLDFRNFFGFVYSEKDWEHDYEFIYFYNAIRAMMDLAIISVNSQDDWMKKLQSLQQFMKLIKSPDILEKLTIDLFSILFLQQKGKFYFSKTIANIILQILIRYNPKNNYFKMGQMSLQTQNKGENISEYFGANRSSILHAVSEKKWNDAMMLAQVSDKYRKIFILGYSIYLLCMNMMSPINCSEFQKEFNIEVGFSTYLIEDSLNFARSDYIQFEPIIEKRINTSKSDILDPIPNREKWQPIMSIVRNITPSYVDVIDPKEFDMIFTQTHYFKALIENLKLFQKCFLLSSKLSVFTEDDSTIIPLTAINILNGPINSCNFDLAENVAKIIHVNLFELVLNNLQVFNITPSFIEAFNKKHPIECSVLAMTKLNKNEISELSHDVNVINTRQFLIKQNSSSIDNEEDVLFMTAVTALENTGTSIDFYDDILFRIDHSKFCNALLKKIDKVPEDTALYLLDIVGYTMNEKAKEKYKSFFIKIKIQKAIKEISLKDSKAVISKLIEMKKIKLLANYIEFCLSTKYETIINVTKVFKSRRAIKKFLSFFPQYYVHLLKIGDDDLISILLELRKDNEFTSFAHLPKEIRQNSDISSTDSIVEAFEKNPSLISQINKDISNLLNCDQLLQIMKNASDSEFIQIFDTFRHVFNNNSIAIDYLKSKFNKKVDSIVVNDILTEKKALIILISIHSFLISTNFFQTEEKFTKKIDALYQFVSNRPFLKTKIPYKFSNDDYTSILKILFLQDININLSYEICDLFDLNALDFMLQRAYIPNSLYQLHIVQEMFQDYLNRYSSQTIDFTHFNFKTSPYAKCDLLNNNSPFLLPYQKASFFNPDAINIIIQMGIESLTPNASPAPLQIYQECQFSYKRNRTKPRAPNQREVQTCLLFIRRYGSNECNLRMSVYFDDFDNILPNLMMIDNIEHQHNLFIHDVYKPAVLRNVYPQIFKAINTFRQNEPLVEKLWEVLIAYLDQKGLLYSLEFCYSELNRLDDLGHVYVKLFRNSNEITKKVYYINNAYANFKKALKDGIVLHENEKSIRLYKKLSKLQKSICEFVLENGLNNLKESIDIINDDDADAYAGSLIMKYCHDVQRRNKIIEHICSLKKIHIKNIISKLCSNYKDATLDELKDFLQSVKSEPCYLEYYLEQILQLVSKSENSFHFIPSLIYFSVDSDELKVMLFIEYDFLVEAFTLLSLQFENQKLTQYFPLIAHRASLLGIDDIVENICKLMK</sequence>
<dbReference type="Proteomes" id="UP001470230">
    <property type="component" value="Unassembled WGS sequence"/>
</dbReference>
<accession>A0ABR2K1Y5</accession>
<evidence type="ECO:0000313" key="1">
    <source>
        <dbReference type="EMBL" id="KAK8884763.1"/>
    </source>
</evidence>
<evidence type="ECO:0000313" key="2">
    <source>
        <dbReference type="Proteomes" id="UP001470230"/>
    </source>
</evidence>
<comment type="caution">
    <text evidence="1">The sequence shown here is derived from an EMBL/GenBank/DDBJ whole genome shotgun (WGS) entry which is preliminary data.</text>
</comment>